<proteinExistence type="predicted"/>
<evidence type="ECO:0000256" key="1">
    <source>
        <dbReference type="SAM" id="SignalP"/>
    </source>
</evidence>
<dbReference type="PROSITE" id="PS51257">
    <property type="entry name" value="PROKAR_LIPOPROTEIN"/>
    <property type="match status" value="1"/>
</dbReference>
<feature type="chain" id="PRO_5047132931" evidence="1">
    <location>
        <begin position="24"/>
        <end position="606"/>
    </location>
</feature>
<dbReference type="CDD" id="cd08510">
    <property type="entry name" value="PBP2_Lactococcal_OppA_like"/>
    <property type="match status" value="1"/>
</dbReference>
<dbReference type="InterPro" id="IPR039424">
    <property type="entry name" value="SBP_5"/>
</dbReference>
<dbReference type="Proteomes" id="UP001519306">
    <property type="component" value="Unassembled WGS sequence"/>
</dbReference>
<dbReference type="Gene3D" id="3.10.105.10">
    <property type="entry name" value="Dipeptide-binding Protein, Domain 3"/>
    <property type="match status" value="1"/>
</dbReference>
<gene>
    <name evidence="3" type="ORF">J2Z71_001281</name>
</gene>
<evidence type="ECO:0000313" key="3">
    <source>
        <dbReference type="EMBL" id="MBP2025737.1"/>
    </source>
</evidence>
<dbReference type="Pfam" id="PF00496">
    <property type="entry name" value="SBP_bac_5"/>
    <property type="match status" value="1"/>
</dbReference>
<dbReference type="Gene3D" id="3.40.190.10">
    <property type="entry name" value="Periplasmic binding protein-like II"/>
    <property type="match status" value="1"/>
</dbReference>
<dbReference type="PANTHER" id="PTHR30290">
    <property type="entry name" value="PERIPLASMIC BINDING COMPONENT OF ABC TRANSPORTER"/>
    <property type="match status" value="1"/>
</dbReference>
<dbReference type="InterPro" id="IPR000914">
    <property type="entry name" value="SBP_5_dom"/>
</dbReference>
<feature type="domain" description="Solute-binding protein family 5" evidence="2">
    <location>
        <begin position="119"/>
        <end position="508"/>
    </location>
</feature>
<sequence>MKKKWFSKLTVVLSMALMLTACGSGSGEGNGKETASASSIEQEYPARIENEGDTVDGGTLKVAVVSDSGFKGIFNGFLYSDGIDDAFMKYTMDGAFPVDGDFKLIANSDETPINLSFDTEKKTLTYKINPNFKWSNGEQVTTADIAKTYEIVANQDYIIKAQSPRFDDEMKVIEGIEEYNEGKADHISGLEIIDDSNMVIHLKKLTPGLLWGGSFAGEFVNAKQLEGIPMDKITESDALRKNPLSYGPYVIKDIIQGEKVIFEANPHFYKGEPKVKNVEMEILPTSQQVAAIQAGKYDLVYMASADVFPQLEELDNIKIASRQELYMSYMGFKQGKWDSTTNTVVTDPNAKMNDVNLKKAMAYAIDNDTIGEKFYHGLRFNAPSPIAPLFKSLHDPEMTGYKYDMEKANKLLDEGGFKDVDGDGIREDKDGNPLKINFAMMSGGEVAEPLSQYYMQQWKEIGLDVTLVDGRLLELHDFYDRMQVDDPGIDVFMAAFGLASDPNPSGLYGEGAAFNYNRYTSPELQAAIDKLGSEEALDDAKREEFYHEFEKVFFNEAPSIPMQNRVEILPVNNRVKLYDWNQDDSAANFTWADIEFTEAQPVVSSK</sequence>
<dbReference type="SUPFAM" id="SSF53850">
    <property type="entry name" value="Periplasmic binding protein-like II"/>
    <property type="match status" value="1"/>
</dbReference>
<protein>
    <submittedName>
        <fullName evidence="3">Peptide/nickel transport system substrate-binding protein</fullName>
    </submittedName>
</protein>
<comment type="caution">
    <text evidence="3">The sequence shown here is derived from an EMBL/GenBank/DDBJ whole genome shotgun (WGS) entry which is preliminary data.</text>
</comment>
<dbReference type="Gene3D" id="3.90.76.10">
    <property type="entry name" value="Dipeptide-binding Protein, Domain 1"/>
    <property type="match status" value="1"/>
</dbReference>
<dbReference type="PANTHER" id="PTHR30290:SF16">
    <property type="entry name" value="OLIGOPEPTIDE ABC TRANSPORTER, PERIPLASMIC OLIGOPEPTIDE-BINDING PROTEIN"/>
    <property type="match status" value="1"/>
</dbReference>
<keyword evidence="1" id="KW-0732">Signal</keyword>
<reference evidence="3 4" key="1">
    <citation type="submission" date="2021-03" db="EMBL/GenBank/DDBJ databases">
        <title>Genomic Encyclopedia of Type Strains, Phase IV (KMG-IV): sequencing the most valuable type-strain genomes for metagenomic binning, comparative biology and taxonomic classification.</title>
        <authorList>
            <person name="Goeker M."/>
        </authorList>
    </citation>
    <scope>NUCLEOTIDE SEQUENCE [LARGE SCALE GENOMIC DNA]</scope>
    <source>
        <strain evidence="3 4">DSM 27563</strain>
    </source>
</reference>
<evidence type="ECO:0000313" key="4">
    <source>
        <dbReference type="Proteomes" id="UP001519306"/>
    </source>
</evidence>
<organism evidence="3 4">
    <name type="scientific">Peptoniphilus stercorisuis</name>
    <dbReference type="NCBI Taxonomy" id="1436965"/>
    <lineage>
        <taxon>Bacteria</taxon>
        <taxon>Bacillati</taxon>
        <taxon>Bacillota</taxon>
        <taxon>Tissierellia</taxon>
        <taxon>Tissierellales</taxon>
        <taxon>Peptoniphilaceae</taxon>
        <taxon>Peptoniphilus</taxon>
    </lineage>
</organism>
<dbReference type="EMBL" id="JAGGLJ010000011">
    <property type="protein sequence ID" value="MBP2025737.1"/>
    <property type="molecule type" value="Genomic_DNA"/>
</dbReference>
<feature type="signal peptide" evidence="1">
    <location>
        <begin position="1"/>
        <end position="23"/>
    </location>
</feature>
<name>A0ABS4KD79_9FIRM</name>
<evidence type="ECO:0000259" key="2">
    <source>
        <dbReference type="Pfam" id="PF00496"/>
    </source>
</evidence>
<keyword evidence="4" id="KW-1185">Reference proteome</keyword>
<accession>A0ABS4KD79</accession>
<dbReference type="RefSeq" id="WP_210061160.1">
    <property type="nucleotide sequence ID" value="NZ_JAGGLJ010000011.1"/>
</dbReference>